<dbReference type="InParanoid" id="A0A5F4WJS3"/>
<evidence type="ECO:0000313" key="3">
    <source>
        <dbReference type="Proteomes" id="UP000008225"/>
    </source>
</evidence>
<reference evidence="2" key="3">
    <citation type="submission" date="2025-09" db="UniProtKB">
        <authorList>
            <consortium name="Ensembl"/>
        </authorList>
    </citation>
    <scope>IDENTIFICATION</scope>
</reference>
<sequence length="87" mass="10173">NRQERSCCFFGFFLRWSFAFVAQAGVQRPYLSSLQPLPPGFKRFTCLSLPSSWDYRRAPPRPVNFCIFCRDGVSLCWSGWSRTPDLR</sequence>
<evidence type="ECO:0000256" key="1">
    <source>
        <dbReference type="SAM" id="SignalP"/>
    </source>
</evidence>
<dbReference type="Bgee" id="ENSCJAG00000060928">
    <property type="expression patterns" value="Expressed in kidney and 5 other cell types or tissues"/>
</dbReference>
<dbReference type="Ensembl" id="ENSCJAT00000091864.2">
    <property type="protein sequence ID" value="ENSCJAP00000077954.2"/>
    <property type="gene ID" value="ENSCJAG00000060928.2"/>
</dbReference>
<feature type="chain" id="PRO_5035324018" description="Secreted protein" evidence="1">
    <location>
        <begin position="20"/>
        <end position="87"/>
    </location>
</feature>
<evidence type="ECO:0008006" key="4">
    <source>
        <dbReference type="Google" id="ProtNLM"/>
    </source>
</evidence>
<name>A0A5F4WJS3_CALJA</name>
<reference evidence="2" key="2">
    <citation type="submission" date="2025-08" db="UniProtKB">
        <authorList>
            <consortium name="Ensembl"/>
        </authorList>
    </citation>
    <scope>IDENTIFICATION</scope>
</reference>
<dbReference type="GeneTree" id="ENSGT00940000161627"/>
<dbReference type="Proteomes" id="UP000008225">
    <property type="component" value="Chromosome 7"/>
</dbReference>
<accession>A0A5F4WJS3</accession>
<reference evidence="2" key="1">
    <citation type="submission" date="2009-03" db="EMBL/GenBank/DDBJ databases">
        <authorList>
            <person name="Warren W."/>
            <person name="Ye L."/>
            <person name="Minx P."/>
            <person name="Worley K."/>
            <person name="Gibbs R."/>
            <person name="Wilson R.K."/>
        </authorList>
    </citation>
    <scope>NUCLEOTIDE SEQUENCE [LARGE SCALE GENOMIC DNA]</scope>
</reference>
<dbReference type="PANTHER" id="PTHR46254">
    <property type="entry name" value="PROTEIN GVQW1-RELATED"/>
    <property type="match status" value="1"/>
</dbReference>
<proteinExistence type="predicted"/>
<keyword evidence="3" id="KW-1185">Reference proteome</keyword>
<evidence type="ECO:0000313" key="2">
    <source>
        <dbReference type="Ensembl" id="ENSCJAP00000077954.2"/>
    </source>
</evidence>
<protein>
    <recommendedName>
        <fullName evidence="4">Secreted protein</fullName>
    </recommendedName>
</protein>
<keyword evidence="1" id="KW-0732">Signal</keyword>
<feature type="signal peptide" evidence="1">
    <location>
        <begin position="1"/>
        <end position="19"/>
    </location>
</feature>
<dbReference type="AlphaFoldDB" id="A0A5F4WJS3"/>
<organism evidence="2 3">
    <name type="scientific">Callithrix jacchus</name>
    <name type="common">White-tufted-ear marmoset</name>
    <name type="synonym">Simia Jacchus</name>
    <dbReference type="NCBI Taxonomy" id="9483"/>
    <lineage>
        <taxon>Eukaryota</taxon>
        <taxon>Metazoa</taxon>
        <taxon>Chordata</taxon>
        <taxon>Craniata</taxon>
        <taxon>Vertebrata</taxon>
        <taxon>Euteleostomi</taxon>
        <taxon>Mammalia</taxon>
        <taxon>Eutheria</taxon>
        <taxon>Euarchontoglires</taxon>
        <taxon>Primates</taxon>
        <taxon>Haplorrhini</taxon>
        <taxon>Platyrrhini</taxon>
        <taxon>Cebidae</taxon>
        <taxon>Callitrichinae</taxon>
        <taxon>Callithrix</taxon>
        <taxon>Callithrix</taxon>
    </lineage>
</organism>